<evidence type="ECO:0000256" key="1">
    <source>
        <dbReference type="SAM" id="Coils"/>
    </source>
</evidence>
<sequence>MSGPAGPADERGFAALDPAAAERFAGRVDDLERTVAEAREALRRLAEDPLATGTGQENAEMAAWYRELLVTDTVPAADDLSRQLDAVRRAVVEGTAAWQESDRSIADALDPDQGDPIG</sequence>
<comment type="caution">
    <text evidence="3">The sequence shown here is derived from an EMBL/GenBank/DDBJ whole genome shotgun (WGS) entry which is preliminary data.</text>
</comment>
<dbReference type="EMBL" id="JBBEGN010000012">
    <property type="protein sequence ID" value="MEJ2870333.1"/>
    <property type="molecule type" value="Genomic_DNA"/>
</dbReference>
<dbReference type="Proteomes" id="UP001385809">
    <property type="component" value="Unassembled WGS sequence"/>
</dbReference>
<keyword evidence="1" id="KW-0175">Coiled coil</keyword>
<evidence type="ECO:0000313" key="4">
    <source>
        <dbReference type="Proteomes" id="UP001385809"/>
    </source>
</evidence>
<accession>A0ABU8MSP6</accession>
<gene>
    <name evidence="3" type="ORF">WCD74_21365</name>
</gene>
<reference evidence="3 4" key="1">
    <citation type="submission" date="2024-03" db="EMBL/GenBank/DDBJ databases">
        <title>Actinomycetospora sp. OC33-EN08, a novel actinomycete isolated from wild orchid (Aerides multiflora).</title>
        <authorList>
            <person name="Suriyachadkun C."/>
        </authorList>
    </citation>
    <scope>NUCLEOTIDE SEQUENCE [LARGE SCALE GENOMIC DNA]</scope>
    <source>
        <strain evidence="3 4">OC33-EN08</strain>
    </source>
</reference>
<feature type="compositionally biased region" description="Acidic residues" evidence="2">
    <location>
        <begin position="109"/>
        <end position="118"/>
    </location>
</feature>
<name>A0ABU8MSP6_9PSEU</name>
<keyword evidence="4" id="KW-1185">Reference proteome</keyword>
<evidence type="ECO:0000313" key="3">
    <source>
        <dbReference type="EMBL" id="MEJ2870333.1"/>
    </source>
</evidence>
<evidence type="ECO:0000256" key="2">
    <source>
        <dbReference type="SAM" id="MobiDB-lite"/>
    </source>
</evidence>
<feature type="coiled-coil region" evidence="1">
    <location>
        <begin position="21"/>
        <end position="48"/>
    </location>
</feature>
<evidence type="ECO:0008006" key="5">
    <source>
        <dbReference type="Google" id="ProtNLM"/>
    </source>
</evidence>
<dbReference type="RefSeq" id="WP_337696898.1">
    <property type="nucleotide sequence ID" value="NZ_JBBEGN010000012.1"/>
</dbReference>
<proteinExistence type="predicted"/>
<protein>
    <recommendedName>
        <fullName evidence="5">PE domain-containing protein</fullName>
    </recommendedName>
</protein>
<feature type="region of interest" description="Disordered" evidence="2">
    <location>
        <begin position="95"/>
        <end position="118"/>
    </location>
</feature>
<organism evidence="3 4">
    <name type="scientific">Actinomycetospora aurantiaca</name>
    <dbReference type="NCBI Taxonomy" id="3129233"/>
    <lineage>
        <taxon>Bacteria</taxon>
        <taxon>Bacillati</taxon>
        <taxon>Actinomycetota</taxon>
        <taxon>Actinomycetes</taxon>
        <taxon>Pseudonocardiales</taxon>
        <taxon>Pseudonocardiaceae</taxon>
        <taxon>Actinomycetospora</taxon>
    </lineage>
</organism>